<sequence>MKDKDIELIIKARKALKQVVKSVRDDPNASKADIQLSFIFNQMQLEIKHAVNSRGMK</sequence>
<evidence type="ECO:0000313" key="1">
    <source>
        <dbReference type="EMBL" id="AXF40636.1"/>
    </source>
</evidence>
<reference evidence="2" key="1">
    <citation type="submission" date="2018-06" db="EMBL/GenBank/DDBJ databases">
        <title>Whole genome analysis of phage vB_ApiM_fHyAci03 infecting Acinetobacter pittii.</title>
        <authorList>
            <person name="Kiljunen S."/>
            <person name="Wicklund A."/>
            <person name="Skurnik M."/>
        </authorList>
    </citation>
    <scope>NUCLEOTIDE SEQUENCE [LARGE SCALE GENOMIC DNA]</scope>
</reference>
<keyword evidence="2" id="KW-1185">Reference proteome</keyword>
<accession>A0A345AUQ3</accession>
<organism evidence="1 2">
    <name type="scientific">Acinetobacter phage vB_ApiM_fHyAci03</name>
    <dbReference type="NCBI Taxonomy" id="2269366"/>
    <lineage>
        <taxon>Viruses</taxon>
        <taxon>Duplodnaviria</taxon>
        <taxon>Heunggongvirae</taxon>
        <taxon>Uroviricota</taxon>
        <taxon>Caudoviricetes</taxon>
        <taxon>Pantevenvirales</taxon>
        <taxon>Straboviridae</taxon>
        <taxon>Twarogvirinae</taxon>
        <taxon>Lazarusvirus</taxon>
        <taxon>Lazarusvirus fhyacithree</taxon>
    </lineage>
</organism>
<name>A0A345AUQ3_9CAUD</name>
<dbReference type="Proteomes" id="UP000255697">
    <property type="component" value="Segment"/>
</dbReference>
<proteinExistence type="predicted"/>
<protein>
    <submittedName>
        <fullName evidence="1">Uncharacterized protein</fullName>
    </submittedName>
</protein>
<gene>
    <name evidence="1" type="ORF">Ac3_067</name>
</gene>
<dbReference type="EMBL" id="MH460829">
    <property type="protein sequence ID" value="AXF40636.1"/>
    <property type="molecule type" value="Genomic_DNA"/>
</dbReference>
<evidence type="ECO:0000313" key="2">
    <source>
        <dbReference type="Proteomes" id="UP000255697"/>
    </source>
</evidence>